<dbReference type="EMBL" id="JAPWHE010000006">
    <property type="protein sequence ID" value="MCZ4330185.1"/>
    <property type="molecule type" value="Genomic_DNA"/>
</dbReference>
<dbReference type="Pfam" id="PF13302">
    <property type="entry name" value="Acetyltransf_3"/>
    <property type="match status" value="1"/>
</dbReference>
<organism evidence="2 3">
    <name type="scientific">Castellaniella denitrificans</name>
    <dbReference type="NCBI Taxonomy" id="56119"/>
    <lineage>
        <taxon>Bacteria</taxon>
        <taxon>Pseudomonadati</taxon>
        <taxon>Pseudomonadota</taxon>
        <taxon>Betaproteobacteria</taxon>
        <taxon>Burkholderiales</taxon>
        <taxon>Alcaligenaceae</taxon>
        <taxon>Castellaniella</taxon>
    </lineage>
</organism>
<feature type="domain" description="N-acetyltransferase" evidence="1">
    <location>
        <begin position="28"/>
        <end position="186"/>
    </location>
</feature>
<dbReference type="SUPFAM" id="SSF55729">
    <property type="entry name" value="Acyl-CoA N-acyltransferases (Nat)"/>
    <property type="match status" value="1"/>
</dbReference>
<evidence type="ECO:0000313" key="3">
    <source>
        <dbReference type="Proteomes" id="UP001068379"/>
    </source>
</evidence>
<evidence type="ECO:0000313" key="2">
    <source>
        <dbReference type="EMBL" id="MCZ4330185.1"/>
    </source>
</evidence>
<dbReference type="PANTHER" id="PTHR43792">
    <property type="entry name" value="GNAT FAMILY, PUTATIVE (AFU_ORTHOLOGUE AFUA_3G00765)-RELATED-RELATED"/>
    <property type="match status" value="1"/>
</dbReference>
<reference evidence="2" key="1">
    <citation type="submission" date="2022-12" db="EMBL/GenBank/DDBJ databases">
        <title>Bacterial isolates from different developmental stages of Nematostella vectensis.</title>
        <authorList>
            <person name="Fraune S."/>
        </authorList>
    </citation>
    <scope>NUCLEOTIDE SEQUENCE</scope>
    <source>
        <strain evidence="2">G21619-S1</strain>
    </source>
</reference>
<proteinExistence type="predicted"/>
<dbReference type="PANTHER" id="PTHR43792:SF1">
    <property type="entry name" value="N-ACETYLTRANSFERASE DOMAIN-CONTAINING PROTEIN"/>
    <property type="match status" value="1"/>
</dbReference>
<keyword evidence="3" id="KW-1185">Reference proteome</keyword>
<dbReference type="InterPro" id="IPR000182">
    <property type="entry name" value="GNAT_dom"/>
</dbReference>
<evidence type="ECO:0000259" key="1">
    <source>
        <dbReference type="PROSITE" id="PS51186"/>
    </source>
</evidence>
<gene>
    <name evidence="2" type="ORF">O4H32_09520</name>
</gene>
<dbReference type="Gene3D" id="3.40.630.30">
    <property type="match status" value="1"/>
</dbReference>
<dbReference type="Proteomes" id="UP001068379">
    <property type="component" value="Unassembled WGS sequence"/>
</dbReference>
<sequence>MSRSGRVQRTAKVLCIARQVLTIASSRLALRPWQVPDLDDLLALNRDPRVSRWLGGSSLADASETALVRYRTQFQSNGYGVFHISDRAGHFLGLAGVQPVRQGLPTFPGTEVVWRFRSDCWGRGYAFEAMTAILAGMPSHAPKDLIAAISRPNLRSAKLAERLGFCHHPEDDYLYPDDGIDAVLRPHRVFRLRSNSQRAA</sequence>
<comment type="caution">
    <text evidence="2">The sequence shown here is derived from an EMBL/GenBank/DDBJ whole genome shotgun (WGS) entry which is preliminary data.</text>
</comment>
<protein>
    <submittedName>
        <fullName evidence="2">GNAT family N-acetyltransferase</fullName>
    </submittedName>
</protein>
<name>A0ABT4M597_9BURK</name>
<dbReference type="PROSITE" id="PS51186">
    <property type="entry name" value="GNAT"/>
    <property type="match status" value="1"/>
</dbReference>
<dbReference type="InterPro" id="IPR051531">
    <property type="entry name" value="N-acetyltransferase"/>
</dbReference>
<accession>A0ABT4M597</accession>
<dbReference type="InterPro" id="IPR016181">
    <property type="entry name" value="Acyl_CoA_acyltransferase"/>
</dbReference>